<sequence>MRKLYTYDNKRITVCNDFELKFQDFLYFMKNKDEKTYLLLSSNSDFNVSRKIFLEKFKDFFENWLKENFELKQSLSPSSLENIYNSIKMTDNNYEGFFSYYIFYKKLVESEDPTLFFYDSKSKTPHNHFKKYED</sequence>
<dbReference type="STRING" id="525257.HMPREF0204_10481"/>
<dbReference type="RefSeq" id="WP_002982512.1">
    <property type="nucleotide sequence ID" value="NZ_CP068486.1"/>
</dbReference>
<organism evidence="1 2">
    <name type="scientific">Chryseobacterium gleum</name>
    <name type="common">Flavobacterium gleum</name>
    <dbReference type="NCBI Taxonomy" id="250"/>
    <lineage>
        <taxon>Bacteria</taxon>
        <taxon>Pseudomonadati</taxon>
        <taxon>Bacteroidota</taxon>
        <taxon>Flavobacteriia</taxon>
        <taxon>Flavobacteriales</taxon>
        <taxon>Weeksellaceae</taxon>
        <taxon>Chryseobacterium group</taxon>
        <taxon>Chryseobacterium</taxon>
    </lineage>
</organism>
<gene>
    <name evidence="1" type="ORF">NCTC11432_03523</name>
</gene>
<proteinExistence type="predicted"/>
<dbReference type="EMBL" id="LR134289">
    <property type="protein sequence ID" value="VEE09948.1"/>
    <property type="molecule type" value="Genomic_DNA"/>
</dbReference>
<name>A0A448B5R4_CHRGE</name>
<dbReference type="KEGG" id="cgle:NCTC11432_03523"/>
<accession>A0A448B5R4</accession>
<dbReference type="GeneID" id="93019416"/>
<reference evidence="1 2" key="1">
    <citation type="submission" date="2018-12" db="EMBL/GenBank/DDBJ databases">
        <authorList>
            <consortium name="Pathogen Informatics"/>
        </authorList>
    </citation>
    <scope>NUCLEOTIDE SEQUENCE [LARGE SCALE GENOMIC DNA]</scope>
    <source>
        <strain evidence="1 2">NCTC11432</strain>
    </source>
</reference>
<evidence type="ECO:0000313" key="1">
    <source>
        <dbReference type="EMBL" id="VEE09948.1"/>
    </source>
</evidence>
<dbReference type="OrthoDB" id="9955133at2"/>
<protein>
    <submittedName>
        <fullName evidence="1">Uncharacterized protein</fullName>
    </submittedName>
</protein>
<evidence type="ECO:0000313" key="2">
    <source>
        <dbReference type="Proteomes" id="UP000279227"/>
    </source>
</evidence>
<dbReference type="AlphaFoldDB" id="A0A448B5R4"/>
<dbReference type="Proteomes" id="UP000279227">
    <property type="component" value="Chromosome"/>
</dbReference>